<sequence>MAMPEVSLRQLLEAGVHFGHHTRRWNPRMAPYIFGVRNQVHILDLQQTVPMMDRALRAIRDVVAGGGRVLFVGTKKSAAEYVAEAATRCGQYYVNHRWLGGMLTNWKTITGSIKRLKQMDEQLGGNTQGLTKKEVLMLTREREKLDRALGGIREMGGLPDIIFVIDVVKEKLAIEEANKLGIPVVAVVDSNADPEGVAFPIPGNDDAIRAINLYCDMVAAAVFDGISAELQASGVDLGSVEELPAEELAAVEGAEGAAEAPAPAEGEATPAAQA</sequence>
<keyword evidence="9" id="KW-1185">Reference proteome</keyword>
<protein>
    <recommendedName>
        <fullName evidence="4 5">Small ribosomal subunit protein uS2</fullName>
    </recommendedName>
</protein>
<dbReference type="PANTHER" id="PTHR12534:SF0">
    <property type="entry name" value="SMALL RIBOSOMAL SUBUNIT PROTEIN US2M"/>
    <property type="match status" value="1"/>
</dbReference>
<dbReference type="AlphaFoldDB" id="D5RRM9"/>
<dbReference type="Proteomes" id="UP000005324">
    <property type="component" value="Unassembled WGS sequence"/>
</dbReference>
<dbReference type="HOGENOM" id="CLU_040318_2_1_5"/>
<dbReference type="GO" id="GO:0006412">
    <property type="term" value="P:translation"/>
    <property type="evidence" value="ECO:0007669"/>
    <property type="project" value="UniProtKB-UniRule"/>
</dbReference>
<dbReference type="Gene3D" id="1.10.287.610">
    <property type="entry name" value="Helix hairpin bin"/>
    <property type="match status" value="1"/>
</dbReference>
<proteinExistence type="inferred from homology"/>
<evidence type="ECO:0000256" key="5">
    <source>
        <dbReference type="HAMAP-Rule" id="MF_00291"/>
    </source>
</evidence>
<dbReference type="Pfam" id="PF00318">
    <property type="entry name" value="Ribosomal_S2"/>
    <property type="match status" value="1"/>
</dbReference>
<dbReference type="Gene3D" id="3.40.50.10490">
    <property type="entry name" value="Glucose-6-phosphate isomerase like protein, domain 1"/>
    <property type="match status" value="1"/>
</dbReference>
<evidence type="ECO:0000256" key="1">
    <source>
        <dbReference type="ARBA" id="ARBA00006242"/>
    </source>
</evidence>
<dbReference type="PROSITE" id="PS00963">
    <property type="entry name" value="RIBOSOMAL_S2_2"/>
    <property type="match status" value="1"/>
</dbReference>
<comment type="caution">
    <text evidence="8">The sequence shown here is derived from an EMBL/GenBank/DDBJ whole genome shotgun (WGS) entry which is preliminary data.</text>
</comment>
<dbReference type="InterPro" id="IPR001865">
    <property type="entry name" value="Ribosomal_uS2"/>
</dbReference>
<dbReference type="InterPro" id="IPR023591">
    <property type="entry name" value="Ribosomal_uS2_flav_dom_sf"/>
</dbReference>
<evidence type="ECO:0000256" key="6">
    <source>
        <dbReference type="RuleBase" id="RU003631"/>
    </source>
</evidence>
<evidence type="ECO:0000313" key="9">
    <source>
        <dbReference type="Proteomes" id="UP000005324"/>
    </source>
</evidence>
<keyword evidence="3 5" id="KW-0687">Ribonucleoprotein</keyword>
<dbReference type="PRINTS" id="PR00395">
    <property type="entry name" value="RIBOSOMALS2"/>
</dbReference>
<dbReference type="HAMAP" id="MF_00291_B">
    <property type="entry name" value="Ribosomal_uS2_B"/>
    <property type="match status" value="1"/>
</dbReference>
<name>D5RRM9_9PROT</name>
<reference evidence="8 9" key="1">
    <citation type="submission" date="2010-04" db="EMBL/GenBank/DDBJ databases">
        <authorList>
            <person name="Qin X."/>
            <person name="Bachman B."/>
            <person name="Battles P."/>
            <person name="Bell A."/>
            <person name="Bess C."/>
            <person name="Bickham C."/>
            <person name="Chaboub L."/>
            <person name="Chen D."/>
            <person name="Coyle M."/>
            <person name="Deiros D.R."/>
            <person name="Dinh H."/>
            <person name="Forbes L."/>
            <person name="Fowler G."/>
            <person name="Francisco L."/>
            <person name="Fu Q."/>
            <person name="Gubbala S."/>
            <person name="Hale W."/>
            <person name="Han Y."/>
            <person name="Hemphill L."/>
            <person name="Highlander S.K."/>
            <person name="Hirani K."/>
            <person name="Hogues M."/>
            <person name="Jackson L."/>
            <person name="Jakkamsetti A."/>
            <person name="Javaid M."/>
            <person name="Jiang H."/>
            <person name="Korchina V."/>
            <person name="Kovar C."/>
            <person name="Lara F."/>
            <person name="Lee S."/>
            <person name="Mata R."/>
            <person name="Mathew T."/>
            <person name="Moen C."/>
            <person name="Morales K."/>
            <person name="Munidasa M."/>
            <person name="Nazareth L."/>
            <person name="Ngo R."/>
            <person name="Nguyen L."/>
            <person name="Okwuonu G."/>
            <person name="Ongeri F."/>
            <person name="Patil S."/>
            <person name="Petrosino J."/>
            <person name="Pham C."/>
            <person name="Pham P."/>
            <person name="Pu L.-L."/>
            <person name="Puazo M."/>
            <person name="Raj R."/>
            <person name="Reid J."/>
            <person name="Rouhana J."/>
            <person name="Saada N."/>
            <person name="Shang Y."/>
            <person name="Simmons D."/>
            <person name="Thornton R."/>
            <person name="Warren J."/>
            <person name="Weissenberger G."/>
            <person name="Zhang J."/>
            <person name="Zhang L."/>
            <person name="Zhou C."/>
            <person name="Zhu D."/>
            <person name="Muzny D."/>
            <person name="Worley K."/>
            <person name="Gibbs R."/>
        </authorList>
    </citation>
    <scope>NUCLEOTIDE SEQUENCE [LARGE SCALE GENOMIC DNA]</scope>
    <source>
        <strain evidence="8 9">ATCC 49957</strain>
    </source>
</reference>
<evidence type="ECO:0000256" key="2">
    <source>
        <dbReference type="ARBA" id="ARBA00022980"/>
    </source>
</evidence>
<comment type="similarity">
    <text evidence="1 5 6">Belongs to the universal ribosomal protein uS2 family.</text>
</comment>
<evidence type="ECO:0000256" key="3">
    <source>
        <dbReference type="ARBA" id="ARBA00023274"/>
    </source>
</evidence>
<dbReference type="PROSITE" id="PS00962">
    <property type="entry name" value="RIBOSOMAL_S2_1"/>
    <property type="match status" value="1"/>
</dbReference>
<evidence type="ECO:0000256" key="4">
    <source>
        <dbReference type="ARBA" id="ARBA00035256"/>
    </source>
</evidence>
<dbReference type="OrthoDB" id="9808036at2"/>
<dbReference type="CDD" id="cd01425">
    <property type="entry name" value="RPS2"/>
    <property type="match status" value="1"/>
</dbReference>
<dbReference type="RefSeq" id="WP_007002771.1">
    <property type="nucleotide sequence ID" value="NZ_GG770777.1"/>
</dbReference>
<dbReference type="GO" id="GO:0022627">
    <property type="term" value="C:cytosolic small ribosomal subunit"/>
    <property type="evidence" value="ECO:0007669"/>
    <property type="project" value="TreeGrafter"/>
</dbReference>
<dbReference type="InterPro" id="IPR018130">
    <property type="entry name" value="Ribosomal_uS2_CS"/>
</dbReference>
<dbReference type="GO" id="GO:0003735">
    <property type="term" value="F:structural constituent of ribosome"/>
    <property type="evidence" value="ECO:0007669"/>
    <property type="project" value="InterPro"/>
</dbReference>
<accession>D5RRM9</accession>
<evidence type="ECO:0000313" key="8">
    <source>
        <dbReference type="EMBL" id="EFH10037.1"/>
    </source>
</evidence>
<dbReference type="NCBIfam" id="TIGR01011">
    <property type="entry name" value="rpsB_bact"/>
    <property type="match status" value="1"/>
</dbReference>
<keyword evidence="2 5" id="KW-0689">Ribosomal protein</keyword>
<feature type="region of interest" description="Disordered" evidence="7">
    <location>
        <begin position="251"/>
        <end position="274"/>
    </location>
</feature>
<organism evidence="8 9">
    <name type="scientific">Pseudoroseomonas cervicalis ATCC 49957</name>
    <dbReference type="NCBI Taxonomy" id="525371"/>
    <lineage>
        <taxon>Bacteria</taxon>
        <taxon>Pseudomonadati</taxon>
        <taxon>Pseudomonadota</taxon>
        <taxon>Alphaproteobacteria</taxon>
        <taxon>Acetobacterales</taxon>
        <taxon>Roseomonadaceae</taxon>
        <taxon>Roseomonas</taxon>
    </lineage>
</organism>
<dbReference type="EMBL" id="ADVL01000709">
    <property type="protein sequence ID" value="EFH10037.1"/>
    <property type="molecule type" value="Genomic_DNA"/>
</dbReference>
<dbReference type="InterPro" id="IPR005706">
    <property type="entry name" value="Ribosomal_uS2_bac/mit/plastid"/>
</dbReference>
<gene>
    <name evidence="5 8" type="primary">rpsB</name>
    <name evidence="8" type="ORF">HMPREF0731_3741</name>
</gene>
<evidence type="ECO:0000256" key="7">
    <source>
        <dbReference type="SAM" id="MobiDB-lite"/>
    </source>
</evidence>
<dbReference type="PANTHER" id="PTHR12534">
    <property type="entry name" value="30S RIBOSOMAL PROTEIN S2 PROKARYOTIC AND ORGANELLAR"/>
    <property type="match status" value="1"/>
</dbReference>
<dbReference type="FunFam" id="1.10.287.610:FF:000001">
    <property type="entry name" value="30S ribosomal protein S2"/>
    <property type="match status" value="1"/>
</dbReference>
<dbReference type="SUPFAM" id="SSF52313">
    <property type="entry name" value="Ribosomal protein S2"/>
    <property type="match status" value="1"/>
</dbReference>